<evidence type="ECO:0000256" key="5">
    <source>
        <dbReference type="ARBA" id="ARBA00022806"/>
    </source>
</evidence>
<dbReference type="GO" id="GO:0005737">
    <property type="term" value="C:cytoplasm"/>
    <property type="evidence" value="ECO:0007669"/>
    <property type="project" value="TreeGrafter"/>
</dbReference>
<dbReference type="Pfam" id="PF00271">
    <property type="entry name" value="Helicase_C"/>
    <property type="match status" value="1"/>
</dbReference>
<dbReference type="InterPro" id="IPR014001">
    <property type="entry name" value="Helicase_ATP-bd"/>
</dbReference>
<feature type="compositionally biased region" description="Polar residues" evidence="12">
    <location>
        <begin position="917"/>
        <end position="929"/>
    </location>
</feature>
<dbReference type="GO" id="GO:0009378">
    <property type="term" value="F:four-way junction helicase activity"/>
    <property type="evidence" value="ECO:0007669"/>
    <property type="project" value="TreeGrafter"/>
</dbReference>
<dbReference type="InterPro" id="IPR027417">
    <property type="entry name" value="P-loop_NTPase"/>
</dbReference>
<feature type="compositionally biased region" description="Acidic residues" evidence="12">
    <location>
        <begin position="764"/>
        <end position="773"/>
    </location>
</feature>
<dbReference type="Proteomes" id="UP000092666">
    <property type="component" value="Unassembled WGS sequence"/>
</dbReference>
<dbReference type="AlphaFoldDB" id="A0A1B9H2H2"/>
<dbReference type="FunFam" id="3.40.50.300:FF:001544">
    <property type="entry name" value="ATP-dependent DNA helicase"/>
    <property type="match status" value="1"/>
</dbReference>
<feature type="compositionally biased region" description="Low complexity" evidence="12">
    <location>
        <begin position="24"/>
        <end position="45"/>
    </location>
</feature>
<dbReference type="Pfam" id="PF00270">
    <property type="entry name" value="DEAD"/>
    <property type="match status" value="1"/>
</dbReference>
<evidence type="ECO:0000256" key="10">
    <source>
        <dbReference type="RuleBase" id="RU364117"/>
    </source>
</evidence>
<keyword evidence="6 10" id="KW-0067">ATP-binding</keyword>
<dbReference type="SUPFAM" id="SSF52540">
    <property type="entry name" value="P-loop containing nucleoside triphosphate hydrolases"/>
    <property type="match status" value="1"/>
</dbReference>
<dbReference type="InterPro" id="IPR032284">
    <property type="entry name" value="RecQ_Zn-bd"/>
</dbReference>
<dbReference type="GO" id="GO:0005634">
    <property type="term" value="C:nucleus"/>
    <property type="evidence" value="ECO:0007669"/>
    <property type="project" value="UniProtKB-SubCell"/>
</dbReference>
<comment type="similarity">
    <text evidence="1 10">Belongs to the helicase family. RecQ subfamily.</text>
</comment>
<reference evidence="16" key="2">
    <citation type="submission" date="2013-12" db="EMBL/GenBank/DDBJ databases">
        <title>Evolution of pathogenesis and genome organization in the Tremellales.</title>
        <authorList>
            <person name="Cuomo C."/>
            <person name="Litvintseva A."/>
            <person name="Heitman J."/>
            <person name="Chen Y."/>
            <person name="Sun S."/>
            <person name="Springer D."/>
            <person name="Dromer F."/>
            <person name="Young S."/>
            <person name="Zeng Q."/>
            <person name="Chapman S."/>
            <person name="Gujja S."/>
            <person name="Saif S."/>
            <person name="Birren B."/>
        </authorList>
    </citation>
    <scope>NUCLEOTIDE SEQUENCE [LARGE SCALE GENOMIC DNA]</scope>
    <source>
        <strain evidence="16">BCC8398</strain>
    </source>
</reference>
<sequence length="947" mass="102564">MPVEFYGDRITLPDSDTPPTKGASSSSSQPHNQSRRSSASTSQAQPIIIDSDDEDWPVQTIINEKAAQGVKNEKSLHRGRASGGGSSRPLDMKAKEALSVQLRELDAEIKSVEGQIRPLQELHSRLVSERRNLEAQLSASSHHPEVTFPSSNLPSRSGTINYQTAEFPFSPAVLQTLKTTFHLLSFRLCQEGVINAAVDNRDIVCVMPTGGGKSLTYQLPAVMGRGLTVVISPLLALIWDQVRALKEIGIECVMMTGATSTSEQNEIYERMKVGGTKHKKEIRLCYVTPEKVSKSKRLISTLEQVNLDGRLRRFVIDEAHCCSQLGHDFRPDYKKLSMLKTLFPRVPIQAVTATLSSKTLPDLLKILRLGPITDGTAAKTTGTVFFSAPLFRPNLHYQVLSKPASSKAAIVALGEWIEAHHPGQSGIIYCLSKKDAETVAYELRTWSNGDIKTGVYHAGIDDFQKERIHSNWREGKVNVICATIAFGLGIDKGDVRYMSKSLEGYYQETGRAGRDGKDSDCVLFFRGQDAARLSSLVYGDTDGSSKLQEMVRFAQDLRTCRKVAFAKYFSASAHLSASAWDHADTLSSSSGAISTCGICDNCRRSPDSIVKRDVTLETWKILKVAQMVQREGGRVTLANLADLVRGLGGGMFGLVGGGEGMRGKRKTHGEKAQLDLEEVGGKVTLGKDDTEALLIHLLLLGYLTDYAVNVYMIASDTAIRLTRLSLDDIQAGKGATVECTFLASPTKKSKGKGKMGKQSAENGGEAEEEDGSEADGANGNGKKRKTTAAKSKGSKVKGRKLVSDEEGNGEGGESGEREWFDLDVSIPDVSPPPRATKARGGKNSQSAPIKPSAPVAKETSTSSTRNPSAFIESDLEDEADNLDEDEGIDFHGGDDGDSFEGDSEAGWDRIMNDLRNSDSVGTMSASKQRSAARKGKQGVVSIISDSE</sequence>
<dbReference type="OrthoDB" id="10261556at2759"/>
<keyword evidence="3 10" id="KW-0547">Nucleotide-binding</keyword>
<evidence type="ECO:0000313" key="16">
    <source>
        <dbReference type="Proteomes" id="UP000092666"/>
    </source>
</evidence>
<name>A0A1B9H2H2_9TREE</name>
<evidence type="ECO:0000256" key="1">
    <source>
        <dbReference type="ARBA" id="ARBA00005446"/>
    </source>
</evidence>
<dbReference type="NCBIfam" id="TIGR00614">
    <property type="entry name" value="recQ_fam"/>
    <property type="match status" value="1"/>
</dbReference>
<dbReference type="InterPro" id="IPR004589">
    <property type="entry name" value="DNA_helicase_ATP-dep_RecQ"/>
</dbReference>
<evidence type="ECO:0000256" key="7">
    <source>
        <dbReference type="ARBA" id="ARBA00023125"/>
    </source>
</evidence>
<evidence type="ECO:0000256" key="3">
    <source>
        <dbReference type="ARBA" id="ARBA00022741"/>
    </source>
</evidence>
<dbReference type="GO" id="GO:0005694">
    <property type="term" value="C:chromosome"/>
    <property type="evidence" value="ECO:0007669"/>
    <property type="project" value="TreeGrafter"/>
</dbReference>
<comment type="subcellular location">
    <subcellularLocation>
        <location evidence="10">Nucleus</location>
    </subcellularLocation>
</comment>
<feature type="compositionally biased region" description="Acidic residues" evidence="12">
    <location>
        <begin position="895"/>
        <end position="905"/>
    </location>
</feature>
<evidence type="ECO:0000259" key="14">
    <source>
        <dbReference type="PROSITE" id="PS51194"/>
    </source>
</evidence>
<feature type="compositionally biased region" description="Basic residues" evidence="12">
    <location>
        <begin position="781"/>
        <end position="800"/>
    </location>
</feature>
<dbReference type="SMART" id="SM00487">
    <property type="entry name" value="DEXDc"/>
    <property type="match status" value="1"/>
</dbReference>
<evidence type="ECO:0000256" key="11">
    <source>
        <dbReference type="SAM" id="Coils"/>
    </source>
</evidence>
<dbReference type="PANTHER" id="PTHR13710:SF105">
    <property type="entry name" value="ATP-DEPENDENT DNA HELICASE Q1"/>
    <property type="match status" value="1"/>
</dbReference>
<protein>
    <recommendedName>
        <fullName evidence="10">ATP-dependent DNA helicase</fullName>
        <ecNumber evidence="10">5.6.2.4</ecNumber>
    </recommendedName>
</protein>
<feature type="compositionally biased region" description="Polar residues" evidence="12">
    <location>
        <begin position="858"/>
        <end position="867"/>
    </location>
</feature>
<keyword evidence="16" id="KW-1185">Reference proteome</keyword>
<evidence type="ECO:0000256" key="2">
    <source>
        <dbReference type="ARBA" id="ARBA00022723"/>
    </source>
</evidence>
<keyword evidence="4 10" id="KW-0378">Hydrolase</keyword>
<reference evidence="15 16" key="1">
    <citation type="submission" date="2013-07" db="EMBL/GenBank/DDBJ databases">
        <title>The Genome Sequence of Cryptococcus heveanensis BCC8398.</title>
        <authorList>
            <consortium name="The Broad Institute Genome Sequencing Platform"/>
            <person name="Cuomo C."/>
            <person name="Litvintseva A."/>
            <person name="Chen Y."/>
            <person name="Heitman J."/>
            <person name="Sun S."/>
            <person name="Springer D."/>
            <person name="Dromer F."/>
            <person name="Young S.K."/>
            <person name="Zeng Q."/>
            <person name="Gargeya S."/>
            <person name="Fitzgerald M."/>
            <person name="Abouelleil A."/>
            <person name="Alvarado L."/>
            <person name="Berlin A.M."/>
            <person name="Chapman S.B."/>
            <person name="Dewar J."/>
            <person name="Goldberg J."/>
            <person name="Griggs A."/>
            <person name="Gujja S."/>
            <person name="Hansen M."/>
            <person name="Howarth C."/>
            <person name="Imamovic A."/>
            <person name="Larimer J."/>
            <person name="McCowan C."/>
            <person name="Murphy C."/>
            <person name="Pearson M."/>
            <person name="Priest M."/>
            <person name="Roberts A."/>
            <person name="Saif S."/>
            <person name="Shea T."/>
            <person name="Sykes S."/>
            <person name="Wortman J."/>
            <person name="Nusbaum C."/>
            <person name="Birren B."/>
        </authorList>
    </citation>
    <scope>NUCLEOTIDE SEQUENCE [LARGE SCALE GENOMIC DNA]</scope>
    <source>
        <strain evidence="15 16">BCC8398</strain>
    </source>
</reference>
<keyword evidence="2" id="KW-0479">Metal-binding</keyword>
<comment type="catalytic activity">
    <reaction evidence="9 10">
        <text>Couples ATP hydrolysis with the unwinding of duplex DNA by translocating in the 3'-5' direction.</text>
        <dbReference type="EC" id="5.6.2.4"/>
    </reaction>
</comment>
<keyword evidence="5 10" id="KW-0347">Helicase</keyword>
<keyword evidence="10" id="KW-0539">Nucleus</keyword>
<keyword evidence="11" id="KW-0175">Coiled coil</keyword>
<dbReference type="PROSITE" id="PS51194">
    <property type="entry name" value="HELICASE_CTER"/>
    <property type="match status" value="1"/>
</dbReference>
<comment type="catalytic activity">
    <reaction evidence="10">
        <text>ATP + H2O = ADP + phosphate + H(+)</text>
        <dbReference type="Rhea" id="RHEA:13065"/>
        <dbReference type="ChEBI" id="CHEBI:15377"/>
        <dbReference type="ChEBI" id="CHEBI:15378"/>
        <dbReference type="ChEBI" id="CHEBI:30616"/>
        <dbReference type="ChEBI" id="CHEBI:43474"/>
        <dbReference type="ChEBI" id="CHEBI:456216"/>
    </reaction>
</comment>
<feature type="coiled-coil region" evidence="11">
    <location>
        <begin position="95"/>
        <end position="122"/>
    </location>
</feature>
<dbReference type="EC" id="5.6.2.4" evidence="10"/>
<dbReference type="InterPro" id="IPR036388">
    <property type="entry name" value="WH-like_DNA-bd_sf"/>
</dbReference>
<dbReference type="GO" id="GO:0003677">
    <property type="term" value="F:DNA binding"/>
    <property type="evidence" value="ECO:0007669"/>
    <property type="project" value="UniProtKB-KW"/>
</dbReference>
<keyword evidence="8" id="KW-0413">Isomerase</keyword>
<dbReference type="GO" id="GO:0005524">
    <property type="term" value="F:ATP binding"/>
    <property type="evidence" value="ECO:0007669"/>
    <property type="project" value="UniProtKB-KW"/>
</dbReference>
<evidence type="ECO:0000256" key="6">
    <source>
        <dbReference type="ARBA" id="ARBA00022840"/>
    </source>
</evidence>
<evidence type="ECO:0000256" key="8">
    <source>
        <dbReference type="ARBA" id="ARBA00023235"/>
    </source>
</evidence>
<proteinExistence type="inferred from homology"/>
<dbReference type="SMART" id="SM00490">
    <property type="entry name" value="HELICc"/>
    <property type="match status" value="1"/>
</dbReference>
<dbReference type="Pfam" id="PF16124">
    <property type="entry name" value="RecQ_Zn_bind"/>
    <property type="match status" value="1"/>
</dbReference>
<evidence type="ECO:0000256" key="4">
    <source>
        <dbReference type="ARBA" id="ARBA00022801"/>
    </source>
</evidence>
<feature type="domain" description="Helicase C-terminal" evidence="14">
    <location>
        <begin position="409"/>
        <end position="558"/>
    </location>
</feature>
<accession>A0A1B9H2H2</accession>
<feature type="compositionally biased region" description="Basic and acidic residues" evidence="12">
    <location>
        <begin position="906"/>
        <end position="916"/>
    </location>
</feature>
<feature type="compositionally biased region" description="Acidic residues" evidence="12">
    <location>
        <begin position="873"/>
        <end position="887"/>
    </location>
</feature>
<feature type="region of interest" description="Disordered" evidence="12">
    <location>
        <begin position="1"/>
        <end position="90"/>
    </location>
</feature>
<dbReference type="CDD" id="cd18794">
    <property type="entry name" value="SF2_C_RecQ"/>
    <property type="match status" value="1"/>
</dbReference>
<dbReference type="InterPro" id="IPR001650">
    <property type="entry name" value="Helicase_C-like"/>
</dbReference>
<evidence type="ECO:0000259" key="13">
    <source>
        <dbReference type="PROSITE" id="PS51192"/>
    </source>
</evidence>
<dbReference type="GO" id="GO:0016887">
    <property type="term" value="F:ATP hydrolysis activity"/>
    <property type="evidence" value="ECO:0007669"/>
    <property type="project" value="RHEA"/>
</dbReference>
<dbReference type="PROSITE" id="PS51192">
    <property type="entry name" value="HELICASE_ATP_BIND_1"/>
    <property type="match status" value="1"/>
</dbReference>
<evidence type="ECO:0000256" key="12">
    <source>
        <dbReference type="SAM" id="MobiDB-lite"/>
    </source>
</evidence>
<dbReference type="GO" id="GO:0043138">
    <property type="term" value="F:3'-5' DNA helicase activity"/>
    <property type="evidence" value="ECO:0007669"/>
    <property type="project" value="UniProtKB-EC"/>
</dbReference>
<dbReference type="EMBL" id="KV700122">
    <property type="protein sequence ID" value="OCF37459.1"/>
    <property type="molecule type" value="Genomic_DNA"/>
</dbReference>
<dbReference type="GO" id="GO:0046872">
    <property type="term" value="F:metal ion binding"/>
    <property type="evidence" value="ECO:0007669"/>
    <property type="project" value="UniProtKB-KW"/>
</dbReference>
<dbReference type="Gene3D" id="1.10.10.10">
    <property type="entry name" value="Winged helix-like DNA-binding domain superfamily/Winged helix DNA-binding domain"/>
    <property type="match status" value="1"/>
</dbReference>
<organism evidence="15 16">
    <name type="scientific">Kwoniella heveanensis BCC8398</name>
    <dbReference type="NCBI Taxonomy" id="1296120"/>
    <lineage>
        <taxon>Eukaryota</taxon>
        <taxon>Fungi</taxon>
        <taxon>Dikarya</taxon>
        <taxon>Basidiomycota</taxon>
        <taxon>Agaricomycotina</taxon>
        <taxon>Tremellomycetes</taxon>
        <taxon>Tremellales</taxon>
        <taxon>Cryptococcaceae</taxon>
        <taxon>Kwoniella</taxon>
    </lineage>
</organism>
<evidence type="ECO:0000256" key="9">
    <source>
        <dbReference type="ARBA" id="ARBA00034617"/>
    </source>
</evidence>
<gene>
    <name evidence="15" type="ORF">I316_00582</name>
</gene>
<dbReference type="Gene3D" id="3.40.50.300">
    <property type="entry name" value="P-loop containing nucleotide triphosphate hydrolases"/>
    <property type="match status" value="2"/>
</dbReference>
<dbReference type="GO" id="GO:0000724">
    <property type="term" value="P:double-strand break repair via homologous recombination"/>
    <property type="evidence" value="ECO:0007669"/>
    <property type="project" value="TreeGrafter"/>
</dbReference>
<evidence type="ECO:0000313" key="15">
    <source>
        <dbReference type="EMBL" id="OCF37459.1"/>
    </source>
</evidence>
<dbReference type="InterPro" id="IPR011545">
    <property type="entry name" value="DEAD/DEAH_box_helicase_dom"/>
</dbReference>
<feature type="domain" description="Helicase ATP-binding" evidence="13">
    <location>
        <begin position="194"/>
        <end position="373"/>
    </location>
</feature>
<dbReference type="STRING" id="1296120.A0A1B9H2H2"/>
<dbReference type="PANTHER" id="PTHR13710">
    <property type="entry name" value="DNA HELICASE RECQ FAMILY MEMBER"/>
    <property type="match status" value="1"/>
</dbReference>
<keyword evidence="7" id="KW-0238">DNA-binding</keyword>
<feature type="region of interest" description="Disordered" evidence="12">
    <location>
        <begin position="746"/>
        <end position="947"/>
    </location>
</feature>